<name>A0ABN6CK41_9ACTN</name>
<dbReference type="Proteomes" id="UP000676967">
    <property type="component" value="Chromosome"/>
</dbReference>
<dbReference type="InterPro" id="IPR052387">
    <property type="entry name" value="Fibrocystin"/>
</dbReference>
<dbReference type="SUPFAM" id="SSF81296">
    <property type="entry name" value="E set domains"/>
    <property type="match status" value="1"/>
</dbReference>
<dbReference type="InterPro" id="IPR013783">
    <property type="entry name" value="Ig-like_fold"/>
</dbReference>
<feature type="domain" description="IPT/TIG" evidence="3">
    <location>
        <begin position="126"/>
        <end position="202"/>
    </location>
</feature>
<evidence type="ECO:0000313" key="5">
    <source>
        <dbReference type="Proteomes" id="UP000676967"/>
    </source>
</evidence>
<dbReference type="PANTHER" id="PTHR46769:SF2">
    <property type="entry name" value="FIBROCYSTIN-L ISOFORM 2 PRECURSOR-RELATED"/>
    <property type="match status" value="1"/>
</dbReference>
<dbReference type="Pfam" id="PF01833">
    <property type="entry name" value="TIG"/>
    <property type="match status" value="1"/>
</dbReference>
<organism evidence="4 5">
    <name type="scientific">Actinoplanes ianthinogenes</name>
    <dbReference type="NCBI Taxonomy" id="122358"/>
    <lineage>
        <taxon>Bacteria</taxon>
        <taxon>Bacillati</taxon>
        <taxon>Actinomycetota</taxon>
        <taxon>Actinomycetes</taxon>
        <taxon>Micromonosporales</taxon>
        <taxon>Micromonosporaceae</taxon>
        <taxon>Actinoplanes</taxon>
    </lineage>
</organism>
<dbReference type="InterPro" id="IPR014756">
    <property type="entry name" value="Ig_E-set"/>
</dbReference>
<keyword evidence="5" id="KW-1185">Reference proteome</keyword>
<evidence type="ECO:0000313" key="4">
    <source>
        <dbReference type="EMBL" id="BCJ45372.1"/>
    </source>
</evidence>
<dbReference type="Gene3D" id="2.60.40.10">
    <property type="entry name" value="Immunoglobulins"/>
    <property type="match status" value="2"/>
</dbReference>
<gene>
    <name evidence="4" type="ORF">Aiant_60290</name>
</gene>
<dbReference type="CDD" id="cd00102">
    <property type="entry name" value="IPT"/>
    <property type="match status" value="1"/>
</dbReference>
<evidence type="ECO:0000256" key="2">
    <source>
        <dbReference type="SAM" id="SignalP"/>
    </source>
</evidence>
<reference evidence="4 5" key="1">
    <citation type="submission" date="2020-08" db="EMBL/GenBank/DDBJ databases">
        <title>Whole genome shotgun sequence of Actinoplanes ianthinogenes NBRC 13996.</title>
        <authorList>
            <person name="Komaki H."/>
            <person name="Tamura T."/>
        </authorList>
    </citation>
    <scope>NUCLEOTIDE SEQUENCE [LARGE SCALE GENOMIC DNA]</scope>
    <source>
        <strain evidence="4 5">NBRC 13996</strain>
    </source>
</reference>
<evidence type="ECO:0000256" key="1">
    <source>
        <dbReference type="ARBA" id="ARBA00022729"/>
    </source>
</evidence>
<proteinExistence type="predicted"/>
<dbReference type="PANTHER" id="PTHR46769">
    <property type="entry name" value="POLYCYSTIC KIDNEY AND HEPATIC DISEASE 1 (AUTOSOMAL RECESSIVE)-LIKE 1"/>
    <property type="match status" value="1"/>
</dbReference>
<protein>
    <recommendedName>
        <fullName evidence="3">IPT/TIG domain-containing protein</fullName>
    </recommendedName>
</protein>
<sequence length="397" mass="38640">MAMKSRIAGFAAVTTIALTGVSAAAYATEEVTLTPGFTNGIAAKATGGTVIPVTVTGGTVGDTPTAYSALRITAKVGGVNAVVAWVDATHLRVTAPATPRATNATMQLFSKGVGGPESSATVAYAPVVTTAAPARISTDGGATVAISGAGFLGVSADNPSAVTFGSTPATSFTVDSATKITAVAPPGTNGAATIIVTSEGGASEATAKGSVLYRAPLGVDLSGDPAVKASGGPLVLAVTGGTLGDTPTAFAAEAVTVKLGTRSLAAAYVDAGHLKVTLPAVTTATAQVTVVHDTIAGEPAEVTVVPVVTALSAKTDTVAGGTTVTAKLAGVDVATATDFAFGDNPADCSRVGTTVPVTFSCTVPAATTAGPTWFHFIAGNGQASRFTAAAAFSYTDN</sequence>
<dbReference type="InterPro" id="IPR002909">
    <property type="entry name" value="IPT_dom"/>
</dbReference>
<accession>A0ABN6CK41</accession>
<keyword evidence="1 2" id="KW-0732">Signal</keyword>
<feature type="chain" id="PRO_5047081159" description="IPT/TIG domain-containing protein" evidence="2">
    <location>
        <begin position="28"/>
        <end position="397"/>
    </location>
</feature>
<evidence type="ECO:0000259" key="3">
    <source>
        <dbReference type="Pfam" id="PF01833"/>
    </source>
</evidence>
<feature type="signal peptide" evidence="2">
    <location>
        <begin position="1"/>
        <end position="27"/>
    </location>
</feature>
<dbReference type="EMBL" id="AP023356">
    <property type="protein sequence ID" value="BCJ45372.1"/>
    <property type="molecule type" value="Genomic_DNA"/>
</dbReference>